<feature type="compositionally biased region" description="Basic and acidic residues" evidence="2">
    <location>
        <begin position="311"/>
        <end position="328"/>
    </location>
</feature>
<dbReference type="PANTHER" id="PTHR37984">
    <property type="entry name" value="PROTEIN CBG26694"/>
    <property type="match status" value="1"/>
</dbReference>
<dbReference type="OrthoDB" id="2286242at2759"/>
<reference evidence="6" key="1">
    <citation type="journal article" date="2017" name="bioRxiv">
        <title>Comparative analysis of the genomes of Stylophora pistillata and Acropora digitifera provides evidence for extensive differences between species of corals.</title>
        <authorList>
            <person name="Voolstra C.R."/>
            <person name="Li Y."/>
            <person name="Liew Y.J."/>
            <person name="Baumgarten S."/>
            <person name="Zoccola D."/>
            <person name="Flot J.-F."/>
            <person name="Tambutte S."/>
            <person name="Allemand D."/>
            <person name="Aranda M."/>
        </authorList>
    </citation>
    <scope>NUCLEOTIDE SEQUENCE [LARGE SCALE GENOMIC DNA]</scope>
</reference>
<evidence type="ECO:0000259" key="4">
    <source>
        <dbReference type="Pfam" id="PF17919"/>
    </source>
</evidence>
<feature type="region of interest" description="Disordered" evidence="2">
    <location>
        <begin position="298"/>
        <end position="333"/>
    </location>
</feature>
<dbReference type="CDD" id="cd01647">
    <property type="entry name" value="RT_LTR"/>
    <property type="match status" value="1"/>
</dbReference>
<dbReference type="GO" id="GO:0003824">
    <property type="term" value="F:catalytic activity"/>
    <property type="evidence" value="ECO:0007669"/>
    <property type="project" value="UniProtKB-KW"/>
</dbReference>
<evidence type="ECO:0000313" key="5">
    <source>
        <dbReference type="EMBL" id="PFX29990.1"/>
    </source>
</evidence>
<dbReference type="EMBL" id="LSMT01000057">
    <property type="protein sequence ID" value="PFX29990.1"/>
    <property type="molecule type" value="Genomic_DNA"/>
</dbReference>
<dbReference type="PANTHER" id="PTHR37984:SF5">
    <property type="entry name" value="PROTEIN NYNRIN-LIKE"/>
    <property type="match status" value="1"/>
</dbReference>
<dbReference type="STRING" id="50429.A0A2B4SM88"/>
<feature type="domain" description="Reverse transcriptase/retrotransposon-derived protein RNase H-like" evidence="4">
    <location>
        <begin position="209"/>
        <end position="257"/>
    </location>
</feature>
<dbReference type="InterPro" id="IPR041577">
    <property type="entry name" value="RT_RNaseH_2"/>
</dbReference>
<dbReference type="Pfam" id="PF00078">
    <property type="entry name" value="RVT_1"/>
    <property type="match status" value="1"/>
</dbReference>
<comment type="caution">
    <text evidence="5">The sequence shown here is derived from an EMBL/GenBank/DDBJ whole genome shotgun (WGS) entry which is preliminary data.</text>
</comment>
<dbReference type="Proteomes" id="UP000225706">
    <property type="component" value="Unassembled WGS sequence"/>
</dbReference>
<protein>
    <submittedName>
        <fullName evidence="5">Retrovirus-related Pol polyprotein</fullName>
    </submittedName>
</protein>
<keyword evidence="6" id="KW-1185">Reference proteome</keyword>
<gene>
    <name evidence="5" type="primary">POL</name>
    <name evidence="5" type="ORF">AWC38_SpisGene5224</name>
</gene>
<keyword evidence="1" id="KW-0511">Multifunctional enzyme</keyword>
<dbReference type="Pfam" id="PF17919">
    <property type="entry name" value="RT_RNaseH_2"/>
    <property type="match status" value="1"/>
</dbReference>
<dbReference type="InterPro" id="IPR000477">
    <property type="entry name" value="RT_dom"/>
</dbReference>
<dbReference type="Gene3D" id="3.10.10.10">
    <property type="entry name" value="HIV Type 1 Reverse Transcriptase, subunit A, domain 1"/>
    <property type="match status" value="1"/>
</dbReference>
<evidence type="ECO:0000259" key="3">
    <source>
        <dbReference type="Pfam" id="PF00078"/>
    </source>
</evidence>
<proteinExistence type="predicted"/>
<dbReference type="InterPro" id="IPR050951">
    <property type="entry name" value="Retrovirus_Pol_polyprotein"/>
</dbReference>
<dbReference type="InterPro" id="IPR043502">
    <property type="entry name" value="DNA/RNA_pol_sf"/>
</dbReference>
<dbReference type="Gene3D" id="3.30.70.270">
    <property type="match status" value="2"/>
</dbReference>
<evidence type="ECO:0000256" key="1">
    <source>
        <dbReference type="ARBA" id="ARBA00023268"/>
    </source>
</evidence>
<dbReference type="InterPro" id="IPR043128">
    <property type="entry name" value="Rev_trsase/Diguanyl_cyclase"/>
</dbReference>
<name>A0A2B4SM88_STYPI</name>
<organism evidence="5 6">
    <name type="scientific">Stylophora pistillata</name>
    <name type="common">Smooth cauliflower coral</name>
    <dbReference type="NCBI Taxonomy" id="50429"/>
    <lineage>
        <taxon>Eukaryota</taxon>
        <taxon>Metazoa</taxon>
        <taxon>Cnidaria</taxon>
        <taxon>Anthozoa</taxon>
        <taxon>Hexacorallia</taxon>
        <taxon>Scleractinia</taxon>
        <taxon>Astrocoeniina</taxon>
        <taxon>Pocilloporidae</taxon>
        <taxon>Stylophora</taxon>
    </lineage>
</organism>
<dbReference type="SUPFAM" id="SSF56672">
    <property type="entry name" value="DNA/RNA polymerases"/>
    <property type="match status" value="1"/>
</dbReference>
<evidence type="ECO:0000313" key="6">
    <source>
        <dbReference type="Proteomes" id="UP000225706"/>
    </source>
</evidence>
<evidence type="ECO:0000256" key="2">
    <source>
        <dbReference type="SAM" id="MobiDB-lite"/>
    </source>
</evidence>
<sequence>MREANKAIPRTHTIMPTLEDITHELNGATVFSHLDMNHGYHQLELQENSRDITTFSTHIGLYRYKRLNFGTRSAGEIFQDTVSREITRDIPGCLNISDDILVYGKTQQEHDRNLDKLFKKAREKKITFNKGKCEFNKQSCVYYGMKFSKDGASPDPRKVEAIKAAKPPRNAKELNSFLCTVQYNARFMEKYAPQTELLRGLLKANVFAWTRNHQEAFESLKEGLSSDTVLVYFDPAAEHEVHVDGCPLGISATLVQLVGIKGSMITVKRGKEVKSRNSSHCKVLKYAGKEEHDDLDWDKEQQPMSRRPTNRHIEGSWRRKYSHARDAQGTDNRAIGTPEISTSQNVHVGNNLQRLQASLKKREEV</sequence>
<dbReference type="FunFam" id="3.30.70.270:FF:000063">
    <property type="entry name" value="Zinc knuckle domaincontaining protein"/>
    <property type="match status" value="1"/>
</dbReference>
<feature type="domain" description="Reverse transcriptase" evidence="3">
    <location>
        <begin position="11"/>
        <end position="146"/>
    </location>
</feature>
<dbReference type="AlphaFoldDB" id="A0A2B4SM88"/>
<accession>A0A2B4SM88</accession>